<accession>A0ABV9GWF7</accession>
<sequence length="387" mass="40888">MQQDIWDFVVVGAGMAGASVAYRLAQAGASVLVLEGEAQPGYHSTGRSAALFMESYGTPQIRALTRASRAFYLEPPAGFCRHALVQPRGTLYVARAGQEALLDQALATYQAEGLRARRISADEALALVPCLKAEELVGAVHDLDAMDIDVAELHQGFLRGMVQAGASLRCNAALLQARREVGEEGQSLWVLGLRDGSQVRGRAVVNAAGAWADTVADMCGVRPLGIQPKRRTAFTFAPPQGVSIQSWPAVIGVDESFYFKPDAGQLLGSPANADPVPPHDVVAEELDVATGIYHIEEWSNLRIRRPSHVWAGLRSFAPDGDFVIGWDSGCPGFFWLAGQGGYGIQTAAGASATASALLLGQPLPPELVAQGVEPARLSPARLAGGQG</sequence>
<dbReference type="Gene3D" id="3.50.50.60">
    <property type="entry name" value="FAD/NAD(P)-binding domain"/>
    <property type="match status" value="1"/>
</dbReference>
<dbReference type="InterPro" id="IPR006076">
    <property type="entry name" value="FAD-dep_OxRdtase"/>
</dbReference>
<dbReference type="SUPFAM" id="SSF51905">
    <property type="entry name" value="FAD/NAD(P)-binding domain"/>
    <property type="match status" value="1"/>
</dbReference>
<comment type="caution">
    <text evidence="3">The sequence shown here is derived from an EMBL/GenBank/DDBJ whole genome shotgun (WGS) entry which is preliminary data.</text>
</comment>
<dbReference type="RefSeq" id="WP_377725973.1">
    <property type="nucleotide sequence ID" value="NZ_JBHSEW010000008.1"/>
</dbReference>
<dbReference type="EMBL" id="JBHSEW010000008">
    <property type="protein sequence ID" value="MFC4622514.1"/>
    <property type="molecule type" value="Genomic_DNA"/>
</dbReference>
<dbReference type="InterPro" id="IPR036188">
    <property type="entry name" value="FAD/NAD-bd_sf"/>
</dbReference>
<dbReference type="PANTHER" id="PTHR13847">
    <property type="entry name" value="SARCOSINE DEHYDROGENASE-RELATED"/>
    <property type="match status" value="1"/>
</dbReference>
<evidence type="ECO:0000256" key="1">
    <source>
        <dbReference type="ARBA" id="ARBA00023002"/>
    </source>
</evidence>
<dbReference type="EC" id="1.-.-.-" evidence="3"/>
<organism evidence="3 4">
    <name type="scientific">Comamonas nitrativorans</name>
    <dbReference type="NCBI Taxonomy" id="108437"/>
    <lineage>
        <taxon>Bacteria</taxon>
        <taxon>Pseudomonadati</taxon>
        <taxon>Pseudomonadota</taxon>
        <taxon>Betaproteobacteria</taxon>
        <taxon>Burkholderiales</taxon>
        <taxon>Comamonadaceae</taxon>
        <taxon>Comamonas</taxon>
    </lineage>
</organism>
<gene>
    <name evidence="3" type="ORF">ACFO3A_09830</name>
</gene>
<reference evidence="4" key="1">
    <citation type="journal article" date="2019" name="Int. J. Syst. Evol. Microbiol.">
        <title>The Global Catalogue of Microorganisms (GCM) 10K type strain sequencing project: providing services to taxonomists for standard genome sequencing and annotation.</title>
        <authorList>
            <consortium name="The Broad Institute Genomics Platform"/>
            <consortium name="The Broad Institute Genome Sequencing Center for Infectious Disease"/>
            <person name="Wu L."/>
            <person name="Ma J."/>
        </authorList>
    </citation>
    <scope>NUCLEOTIDE SEQUENCE [LARGE SCALE GENOMIC DNA]</scope>
    <source>
        <strain evidence="4">JCM 11650</strain>
    </source>
</reference>
<dbReference type="PANTHER" id="PTHR13847:SF287">
    <property type="entry name" value="FAD-DEPENDENT OXIDOREDUCTASE DOMAIN-CONTAINING PROTEIN 1"/>
    <property type="match status" value="1"/>
</dbReference>
<evidence type="ECO:0000313" key="4">
    <source>
        <dbReference type="Proteomes" id="UP001595967"/>
    </source>
</evidence>
<feature type="domain" description="FAD dependent oxidoreductase" evidence="2">
    <location>
        <begin position="7"/>
        <end position="353"/>
    </location>
</feature>
<protein>
    <submittedName>
        <fullName evidence="3">NAD(P)/FAD-dependent oxidoreductase</fullName>
        <ecNumber evidence="3">1.-.-.-</ecNumber>
    </submittedName>
</protein>
<proteinExistence type="predicted"/>
<name>A0ABV9GWF7_9BURK</name>
<dbReference type="Proteomes" id="UP001595967">
    <property type="component" value="Unassembled WGS sequence"/>
</dbReference>
<dbReference type="Gene3D" id="3.30.9.10">
    <property type="entry name" value="D-Amino Acid Oxidase, subunit A, domain 2"/>
    <property type="match status" value="1"/>
</dbReference>
<dbReference type="Pfam" id="PF01266">
    <property type="entry name" value="DAO"/>
    <property type="match status" value="1"/>
</dbReference>
<dbReference type="GO" id="GO:0016491">
    <property type="term" value="F:oxidoreductase activity"/>
    <property type="evidence" value="ECO:0007669"/>
    <property type="project" value="UniProtKB-KW"/>
</dbReference>
<evidence type="ECO:0000259" key="2">
    <source>
        <dbReference type="Pfam" id="PF01266"/>
    </source>
</evidence>
<keyword evidence="4" id="KW-1185">Reference proteome</keyword>
<keyword evidence="1 3" id="KW-0560">Oxidoreductase</keyword>
<evidence type="ECO:0000313" key="3">
    <source>
        <dbReference type="EMBL" id="MFC4622514.1"/>
    </source>
</evidence>